<evidence type="ECO:0000313" key="3">
    <source>
        <dbReference type="Proteomes" id="UP000027222"/>
    </source>
</evidence>
<dbReference type="Proteomes" id="UP000027222">
    <property type="component" value="Unassembled WGS sequence"/>
</dbReference>
<protein>
    <submittedName>
        <fullName evidence="2">Uncharacterized protein</fullName>
    </submittedName>
</protein>
<proteinExistence type="predicted"/>
<evidence type="ECO:0000256" key="1">
    <source>
        <dbReference type="SAM" id="MobiDB-lite"/>
    </source>
</evidence>
<feature type="region of interest" description="Disordered" evidence="1">
    <location>
        <begin position="158"/>
        <end position="227"/>
    </location>
</feature>
<keyword evidence="3" id="KW-1185">Reference proteome</keyword>
<gene>
    <name evidence="2" type="ORF">GALMADRAFT_162465</name>
</gene>
<sequence>MSRAPPLAEGCEPTHEPFGLKLRVWGAREEAQAGGTCLVRRESSLCDSIRFHSLSTFQPSTHFTKPRRAEKDGERRRPSPRNLGWRMSKTASALDTSLPTRPVNPAPTANDPNRGGDGRRHEWTSFMLLAFHRPNPLPPADLSHLVVHIAHGPGYTRGDNLKGGAEKVMGGRRSLRTTSSRIPNLPRTSASLDADGVEGPRMPIPRQRFASPPSAHPPPAVPLQPPRHYPINRDGSDKADNPAMYKDLTEIITSTALKVFGHAKAFVVRKEEITNDKIKGIIGELRAIGGAIRFERSTQAIHLSSKALEHYKKAARSHQKSKSGGSQSIHNILTHSRKSLHKILYAETSKEIVQQAKEADKRRITMALRGSTKKMIQSSSYVPLPLAVNDLDEPEKLICNPDGVKATTRQYFTRLYDHTYTPQIPKPWMETSAVKEVKARVLNDPFQWPQKATLPDFRAMIRRGNHRPSPGPDKWEKWVIKSLSDAALTLVLDLHNYEVMNSCFPGTVNIRKHEKDT</sequence>
<dbReference type="HOGENOM" id="CLU_526794_0_0_1"/>
<dbReference type="AlphaFoldDB" id="A0A067S313"/>
<feature type="region of interest" description="Disordered" evidence="1">
    <location>
        <begin position="57"/>
        <end position="119"/>
    </location>
</feature>
<feature type="compositionally biased region" description="Polar residues" evidence="1">
    <location>
        <begin position="89"/>
        <end position="99"/>
    </location>
</feature>
<evidence type="ECO:0000313" key="2">
    <source>
        <dbReference type="EMBL" id="KDR65176.1"/>
    </source>
</evidence>
<name>A0A067S313_GALM3</name>
<organism evidence="2 3">
    <name type="scientific">Galerina marginata (strain CBS 339.88)</name>
    <dbReference type="NCBI Taxonomy" id="685588"/>
    <lineage>
        <taxon>Eukaryota</taxon>
        <taxon>Fungi</taxon>
        <taxon>Dikarya</taxon>
        <taxon>Basidiomycota</taxon>
        <taxon>Agaricomycotina</taxon>
        <taxon>Agaricomycetes</taxon>
        <taxon>Agaricomycetidae</taxon>
        <taxon>Agaricales</taxon>
        <taxon>Agaricineae</taxon>
        <taxon>Strophariaceae</taxon>
        <taxon>Galerina</taxon>
    </lineage>
</organism>
<feature type="compositionally biased region" description="Basic and acidic residues" evidence="1">
    <location>
        <begin position="67"/>
        <end position="77"/>
    </location>
</feature>
<accession>A0A067S313</accession>
<dbReference type="EMBL" id="KL142487">
    <property type="protein sequence ID" value="KDR65176.1"/>
    <property type="molecule type" value="Genomic_DNA"/>
</dbReference>
<feature type="compositionally biased region" description="Pro residues" evidence="1">
    <location>
        <begin position="214"/>
        <end position="227"/>
    </location>
</feature>
<dbReference type="OrthoDB" id="445826at2759"/>
<reference evidence="3" key="1">
    <citation type="journal article" date="2014" name="Proc. Natl. Acad. Sci. U.S.A.">
        <title>Extensive sampling of basidiomycete genomes demonstrates inadequacy of the white-rot/brown-rot paradigm for wood decay fungi.</title>
        <authorList>
            <person name="Riley R."/>
            <person name="Salamov A.A."/>
            <person name="Brown D.W."/>
            <person name="Nagy L.G."/>
            <person name="Floudas D."/>
            <person name="Held B.W."/>
            <person name="Levasseur A."/>
            <person name="Lombard V."/>
            <person name="Morin E."/>
            <person name="Otillar R."/>
            <person name="Lindquist E.A."/>
            <person name="Sun H."/>
            <person name="LaButti K.M."/>
            <person name="Schmutz J."/>
            <person name="Jabbour D."/>
            <person name="Luo H."/>
            <person name="Baker S.E."/>
            <person name="Pisabarro A.G."/>
            <person name="Walton J.D."/>
            <person name="Blanchette R.A."/>
            <person name="Henrissat B."/>
            <person name="Martin F."/>
            <person name="Cullen D."/>
            <person name="Hibbett D.S."/>
            <person name="Grigoriev I.V."/>
        </authorList>
    </citation>
    <scope>NUCLEOTIDE SEQUENCE [LARGE SCALE GENOMIC DNA]</scope>
    <source>
        <strain evidence="3">CBS 339.88</strain>
    </source>
</reference>